<feature type="transmembrane region" description="Helical" evidence="5">
    <location>
        <begin position="69"/>
        <end position="92"/>
    </location>
</feature>
<feature type="domain" description="Peptidase A1" evidence="6">
    <location>
        <begin position="159"/>
        <end position="269"/>
    </location>
</feature>
<evidence type="ECO:0000313" key="7">
    <source>
        <dbReference type="EMBL" id="KAF5951252.1"/>
    </source>
</evidence>
<dbReference type="InterPro" id="IPR032861">
    <property type="entry name" value="TAXi_N"/>
</dbReference>
<organism evidence="7 8">
    <name type="scientific">Camellia sinensis</name>
    <name type="common">Tea plant</name>
    <name type="synonym">Thea sinensis</name>
    <dbReference type="NCBI Taxonomy" id="4442"/>
    <lineage>
        <taxon>Eukaryota</taxon>
        <taxon>Viridiplantae</taxon>
        <taxon>Streptophyta</taxon>
        <taxon>Embryophyta</taxon>
        <taxon>Tracheophyta</taxon>
        <taxon>Spermatophyta</taxon>
        <taxon>Magnoliopsida</taxon>
        <taxon>eudicotyledons</taxon>
        <taxon>Gunneridae</taxon>
        <taxon>Pentapetalae</taxon>
        <taxon>asterids</taxon>
        <taxon>Ericales</taxon>
        <taxon>Theaceae</taxon>
        <taxon>Camellia</taxon>
    </lineage>
</organism>
<keyword evidence="5" id="KW-0472">Membrane</keyword>
<dbReference type="InterPro" id="IPR021109">
    <property type="entry name" value="Peptidase_aspartic_dom_sf"/>
</dbReference>
<evidence type="ECO:0000259" key="6">
    <source>
        <dbReference type="PROSITE" id="PS51767"/>
    </source>
</evidence>
<feature type="compositionally biased region" description="Basic residues" evidence="4">
    <location>
        <begin position="1"/>
        <end position="12"/>
    </location>
</feature>
<reference evidence="7 8" key="2">
    <citation type="submission" date="2020-07" db="EMBL/GenBank/DDBJ databases">
        <title>Genome assembly of wild tea tree DASZ reveals pedigree and selection history of tea varieties.</title>
        <authorList>
            <person name="Zhang W."/>
        </authorList>
    </citation>
    <scope>NUCLEOTIDE SEQUENCE [LARGE SCALE GENOMIC DNA]</scope>
    <source>
        <strain evidence="8">cv. G240</strain>
        <tissue evidence="7">Leaf</tissue>
    </source>
</reference>
<keyword evidence="5" id="KW-0812">Transmembrane</keyword>
<feature type="compositionally biased region" description="Basic and acidic residues" evidence="4">
    <location>
        <begin position="13"/>
        <end position="24"/>
    </location>
</feature>
<accession>A0A7J7HEB0</accession>
<evidence type="ECO:0000256" key="4">
    <source>
        <dbReference type="SAM" id="MobiDB-lite"/>
    </source>
</evidence>
<dbReference type="InterPro" id="IPR033121">
    <property type="entry name" value="PEPTIDASE_A1"/>
</dbReference>
<dbReference type="AlphaFoldDB" id="A0A7J7HEB0"/>
<gene>
    <name evidence="7" type="ORF">HYC85_009196</name>
</gene>
<dbReference type="Proteomes" id="UP000593564">
    <property type="component" value="Unassembled WGS sequence"/>
</dbReference>
<sequence length="269" mass="30580">MKEKKTYKRRREKRETRSCRSREVKELHKKASQISLRSGMGQALRPKKNTINTGSSVKGRVMATIVTTFYSLSFSIFAILVSIIFLSMFSLIEANNFGFSVDLIHRDSPDSPFYNSSLTHFDRVIKALRRSHSRVNYFTSASMSPQSASSEVIPSDGSYLMKITVGTPPFNILAIADTGSDLTWTQCLPCRNCYKQKLLPLILKVLQRTKRSLVIQTYAKRQMQEVLAITMKLASTHFHMVICPTVKVLLPLIQSPWVRLMANQHPFQG</sequence>
<dbReference type="PANTHER" id="PTHR47967">
    <property type="entry name" value="OS07G0603500 PROTEIN-RELATED"/>
    <property type="match status" value="1"/>
</dbReference>
<dbReference type="Pfam" id="PF14543">
    <property type="entry name" value="TAXi_N"/>
    <property type="match status" value="1"/>
</dbReference>
<proteinExistence type="inferred from homology"/>
<comment type="caution">
    <text evidence="7">The sequence shown here is derived from an EMBL/GenBank/DDBJ whole genome shotgun (WGS) entry which is preliminary data.</text>
</comment>
<name>A0A7J7HEB0_CAMSI</name>
<keyword evidence="3" id="KW-0378">Hydrolase</keyword>
<evidence type="ECO:0000256" key="2">
    <source>
        <dbReference type="ARBA" id="ARBA00022670"/>
    </source>
</evidence>
<dbReference type="SUPFAM" id="SSF50630">
    <property type="entry name" value="Acid proteases"/>
    <property type="match status" value="1"/>
</dbReference>
<evidence type="ECO:0000313" key="8">
    <source>
        <dbReference type="Proteomes" id="UP000593564"/>
    </source>
</evidence>
<feature type="region of interest" description="Disordered" evidence="4">
    <location>
        <begin position="1"/>
        <end position="24"/>
    </location>
</feature>
<evidence type="ECO:0000256" key="5">
    <source>
        <dbReference type="SAM" id="Phobius"/>
    </source>
</evidence>
<reference evidence="8" key="1">
    <citation type="journal article" date="2020" name="Nat. Commun.">
        <title>Genome assembly of wild tea tree DASZ reveals pedigree and selection history of tea varieties.</title>
        <authorList>
            <person name="Zhang W."/>
            <person name="Zhang Y."/>
            <person name="Qiu H."/>
            <person name="Guo Y."/>
            <person name="Wan H."/>
            <person name="Zhang X."/>
            <person name="Scossa F."/>
            <person name="Alseekh S."/>
            <person name="Zhang Q."/>
            <person name="Wang P."/>
            <person name="Xu L."/>
            <person name="Schmidt M.H."/>
            <person name="Jia X."/>
            <person name="Li D."/>
            <person name="Zhu A."/>
            <person name="Guo F."/>
            <person name="Chen W."/>
            <person name="Ni D."/>
            <person name="Usadel B."/>
            <person name="Fernie A.R."/>
            <person name="Wen W."/>
        </authorList>
    </citation>
    <scope>NUCLEOTIDE SEQUENCE [LARGE SCALE GENOMIC DNA]</scope>
    <source>
        <strain evidence="8">cv. G240</strain>
    </source>
</reference>
<evidence type="ECO:0000256" key="3">
    <source>
        <dbReference type="ARBA" id="ARBA00022801"/>
    </source>
</evidence>
<keyword evidence="2" id="KW-0645">Protease</keyword>
<keyword evidence="8" id="KW-1185">Reference proteome</keyword>
<comment type="similarity">
    <text evidence="1">Belongs to the peptidase A1 family.</text>
</comment>
<dbReference type="GO" id="GO:0005576">
    <property type="term" value="C:extracellular region"/>
    <property type="evidence" value="ECO:0007669"/>
    <property type="project" value="TreeGrafter"/>
</dbReference>
<protein>
    <recommendedName>
        <fullName evidence="6">Peptidase A1 domain-containing protein</fullName>
    </recommendedName>
</protein>
<dbReference type="InterPro" id="IPR051708">
    <property type="entry name" value="Plant_Aspart_Prot_A1"/>
</dbReference>
<dbReference type="PROSITE" id="PS51767">
    <property type="entry name" value="PEPTIDASE_A1"/>
    <property type="match status" value="1"/>
</dbReference>
<dbReference type="EMBL" id="JACBKZ010000004">
    <property type="protein sequence ID" value="KAF5951252.1"/>
    <property type="molecule type" value="Genomic_DNA"/>
</dbReference>
<dbReference type="Gene3D" id="2.40.70.10">
    <property type="entry name" value="Acid Proteases"/>
    <property type="match status" value="1"/>
</dbReference>
<dbReference type="PANTHER" id="PTHR47967:SF128">
    <property type="entry name" value="ASPARTIC PROTEINASE CDR1-LIKE"/>
    <property type="match status" value="1"/>
</dbReference>
<dbReference type="GO" id="GO:0008233">
    <property type="term" value="F:peptidase activity"/>
    <property type="evidence" value="ECO:0007669"/>
    <property type="project" value="UniProtKB-KW"/>
</dbReference>
<dbReference type="GO" id="GO:0006508">
    <property type="term" value="P:proteolysis"/>
    <property type="evidence" value="ECO:0007669"/>
    <property type="project" value="UniProtKB-KW"/>
</dbReference>
<evidence type="ECO:0000256" key="1">
    <source>
        <dbReference type="ARBA" id="ARBA00007447"/>
    </source>
</evidence>
<keyword evidence="5" id="KW-1133">Transmembrane helix</keyword>